<sequence>MPGIWLIRAFLKDTSRDPTQAGLGGYQTGSLWIMNLMVYQLSCLYSGKATKYLLKTSLAFLSQNHCGSLQPHTWQNSTEKLTKQHSSQDELHRGLSNKGNITLMVFEFCDGQMLSQIFKISIDRAL</sequence>
<dbReference type="EMBL" id="JAEAOA010000281">
    <property type="protein sequence ID" value="KAK3580313.1"/>
    <property type="molecule type" value="Genomic_DNA"/>
</dbReference>
<evidence type="ECO:0000313" key="1">
    <source>
        <dbReference type="EMBL" id="KAK3580313.1"/>
    </source>
</evidence>
<accession>A0AAE0RV95</accession>
<dbReference type="Proteomes" id="UP001195483">
    <property type="component" value="Unassembled WGS sequence"/>
</dbReference>
<organism evidence="1 2">
    <name type="scientific">Potamilus streckersoni</name>
    <dbReference type="NCBI Taxonomy" id="2493646"/>
    <lineage>
        <taxon>Eukaryota</taxon>
        <taxon>Metazoa</taxon>
        <taxon>Spiralia</taxon>
        <taxon>Lophotrochozoa</taxon>
        <taxon>Mollusca</taxon>
        <taxon>Bivalvia</taxon>
        <taxon>Autobranchia</taxon>
        <taxon>Heteroconchia</taxon>
        <taxon>Palaeoheterodonta</taxon>
        <taxon>Unionida</taxon>
        <taxon>Unionoidea</taxon>
        <taxon>Unionidae</taxon>
        <taxon>Ambleminae</taxon>
        <taxon>Lampsilini</taxon>
        <taxon>Potamilus</taxon>
    </lineage>
</organism>
<gene>
    <name evidence="1" type="ORF">CHS0354_003548</name>
</gene>
<dbReference type="AlphaFoldDB" id="A0AAE0RV95"/>
<reference evidence="1" key="2">
    <citation type="journal article" date="2021" name="Genome Biol. Evol.">
        <title>Developing a high-quality reference genome for a parasitic bivalve with doubly uniparental inheritance (Bivalvia: Unionida).</title>
        <authorList>
            <person name="Smith C.H."/>
        </authorList>
    </citation>
    <scope>NUCLEOTIDE SEQUENCE</scope>
    <source>
        <strain evidence="1">CHS0354</strain>
        <tissue evidence="1">Mantle</tissue>
    </source>
</reference>
<evidence type="ECO:0008006" key="3">
    <source>
        <dbReference type="Google" id="ProtNLM"/>
    </source>
</evidence>
<keyword evidence="2" id="KW-1185">Reference proteome</keyword>
<comment type="caution">
    <text evidence="1">The sequence shown here is derived from an EMBL/GenBank/DDBJ whole genome shotgun (WGS) entry which is preliminary data.</text>
</comment>
<protein>
    <recommendedName>
        <fullName evidence="3">Protein kinase domain-containing protein</fullName>
    </recommendedName>
</protein>
<evidence type="ECO:0000313" key="2">
    <source>
        <dbReference type="Proteomes" id="UP001195483"/>
    </source>
</evidence>
<proteinExistence type="predicted"/>
<reference evidence="1" key="1">
    <citation type="journal article" date="2021" name="Genome Biol. Evol.">
        <title>A High-Quality Reference Genome for a Parasitic Bivalve with Doubly Uniparental Inheritance (Bivalvia: Unionida).</title>
        <authorList>
            <person name="Smith C.H."/>
        </authorList>
    </citation>
    <scope>NUCLEOTIDE SEQUENCE</scope>
    <source>
        <strain evidence="1">CHS0354</strain>
    </source>
</reference>
<reference evidence="1" key="3">
    <citation type="submission" date="2023-05" db="EMBL/GenBank/DDBJ databases">
        <authorList>
            <person name="Smith C.H."/>
        </authorList>
    </citation>
    <scope>NUCLEOTIDE SEQUENCE</scope>
    <source>
        <strain evidence="1">CHS0354</strain>
        <tissue evidence="1">Mantle</tissue>
    </source>
</reference>
<name>A0AAE0RV95_9BIVA</name>